<sequence length="110" mass="11992">MERVNRAPGAVKKDTVPEGVGAAVGVLHGLGYCQNDINPTIIMFSARDDDTPALIDYDSARPTGDKLFKGGTPGWKDGDELHFSREENDFRALRALDDYLTQATTSTGEY</sequence>
<gene>
    <name evidence="1" type="ORF">I4F81_005398</name>
</gene>
<reference evidence="1" key="1">
    <citation type="submission" date="2019-11" db="EMBL/GenBank/DDBJ databases">
        <title>Nori genome reveals adaptations in red seaweeds to the harsh intertidal environment.</title>
        <authorList>
            <person name="Wang D."/>
            <person name="Mao Y."/>
        </authorList>
    </citation>
    <scope>NUCLEOTIDE SEQUENCE</scope>
    <source>
        <tissue evidence="1">Gametophyte</tissue>
    </source>
</reference>
<evidence type="ECO:0000313" key="1">
    <source>
        <dbReference type="EMBL" id="KAK1862831.1"/>
    </source>
</evidence>
<protein>
    <submittedName>
        <fullName evidence="1">Uncharacterized protein</fullName>
    </submittedName>
</protein>
<comment type="caution">
    <text evidence="1">The sequence shown here is derived from an EMBL/GenBank/DDBJ whole genome shotgun (WGS) entry which is preliminary data.</text>
</comment>
<name>A0ACC3BXS6_PYRYE</name>
<organism evidence="1 2">
    <name type="scientific">Pyropia yezoensis</name>
    <name type="common">Susabi-nori</name>
    <name type="synonym">Porphyra yezoensis</name>
    <dbReference type="NCBI Taxonomy" id="2788"/>
    <lineage>
        <taxon>Eukaryota</taxon>
        <taxon>Rhodophyta</taxon>
        <taxon>Bangiophyceae</taxon>
        <taxon>Bangiales</taxon>
        <taxon>Bangiaceae</taxon>
        <taxon>Pyropia</taxon>
    </lineage>
</organism>
<dbReference type="EMBL" id="CM020619">
    <property type="protein sequence ID" value="KAK1862831.1"/>
    <property type="molecule type" value="Genomic_DNA"/>
</dbReference>
<keyword evidence="2" id="KW-1185">Reference proteome</keyword>
<dbReference type="Proteomes" id="UP000798662">
    <property type="component" value="Chromosome 2"/>
</dbReference>
<evidence type="ECO:0000313" key="2">
    <source>
        <dbReference type="Proteomes" id="UP000798662"/>
    </source>
</evidence>
<proteinExistence type="predicted"/>
<accession>A0ACC3BXS6</accession>